<evidence type="ECO:0000313" key="1">
    <source>
        <dbReference type="EMBL" id="GEP85365.1"/>
    </source>
</evidence>
<name>A0A512QPJ3_9STAP</name>
<keyword evidence="2" id="KW-1185">Reference proteome</keyword>
<gene>
    <name evidence="1" type="ORF">SPI02_19500</name>
</gene>
<dbReference type="EMBL" id="BKAR01000027">
    <property type="protein sequence ID" value="GEP85365.1"/>
    <property type="molecule type" value="Genomic_DNA"/>
</dbReference>
<accession>A0A512QPJ3</accession>
<dbReference type="AlphaFoldDB" id="A0A512QPJ3"/>
<organism evidence="1 2">
    <name type="scientific">Staphylococcus piscifermentans</name>
    <dbReference type="NCBI Taxonomy" id="70258"/>
    <lineage>
        <taxon>Bacteria</taxon>
        <taxon>Bacillati</taxon>
        <taxon>Bacillota</taxon>
        <taxon>Bacilli</taxon>
        <taxon>Bacillales</taxon>
        <taxon>Staphylococcaceae</taxon>
        <taxon>Staphylococcus</taxon>
    </lineage>
</organism>
<proteinExistence type="predicted"/>
<dbReference type="Proteomes" id="UP000321736">
    <property type="component" value="Unassembled WGS sequence"/>
</dbReference>
<reference evidence="1 2" key="1">
    <citation type="submission" date="2019-07" db="EMBL/GenBank/DDBJ databases">
        <title>Whole genome shotgun sequence of Staphylococcus piscifermentans NBRC 109625.</title>
        <authorList>
            <person name="Hosoyama A."/>
            <person name="Uohara A."/>
            <person name="Ohji S."/>
            <person name="Ichikawa N."/>
        </authorList>
    </citation>
    <scope>NUCLEOTIDE SEQUENCE [LARGE SCALE GENOMIC DNA]</scope>
    <source>
        <strain evidence="1 2">NBRC 109625</strain>
    </source>
</reference>
<protein>
    <submittedName>
        <fullName evidence="1">Uncharacterized protein</fullName>
    </submittedName>
</protein>
<evidence type="ECO:0000313" key="2">
    <source>
        <dbReference type="Proteomes" id="UP000321736"/>
    </source>
</evidence>
<comment type="caution">
    <text evidence="1">The sequence shown here is derived from an EMBL/GenBank/DDBJ whole genome shotgun (WGS) entry which is preliminary data.</text>
</comment>
<sequence>MSRLAIPAYTVWAESVKARNHCLYSFPAAPLSSETRRLHSISSLFIHSKTDYCSPAQLQ</sequence>